<dbReference type="PANTHER" id="PTHR46082">
    <property type="entry name" value="ATP/GTP-BINDING PROTEIN-RELATED"/>
    <property type="match status" value="1"/>
</dbReference>
<accession>A0A8H3FCL1</accession>
<evidence type="ECO:0000313" key="1">
    <source>
        <dbReference type="EMBL" id="CAF9921948.1"/>
    </source>
</evidence>
<evidence type="ECO:0008006" key="3">
    <source>
        <dbReference type="Google" id="ProtNLM"/>
    </source>
</evidence>
<name>A0A8H3FCL1_9LECA</name>
<comment type="caution">
    <text evidence="1">The sequence shown here is derived from an EMBL/GenBank/DDBJ whole genome shotgun (WGS) entry which is preliminary data.</text>
</comment>
<dbReference type="OrthoDB" id="1577640at2759"/>
<dbReference type="InterPro" id="IPR053137">
    <property type="entry name" value="NLR-like"/>
</dbReference>
<evidence type="ECO:0000313" key="2">
    <source>
        <dbReference type="Proteomes" id="UP000664169"/>
    </source>
</evidence>
<organism evidence="1 2">
    <name type="scientific">Gomphillus americanus</name>
    <dbReference type="NCBI Taxonomy" id="1940652"/>
    <lineage>
        <taxon>Eukaryota</taxon>
        <taxon>Fungi</taxon>
        <taxon>Dikarya</taxon>
        <taxon>Ascomycota</taxon>
        <taxon>Pezizomycotina</taxon>
        <taxon>Lecanoromycetes</taxon>
        <taxon>OSLEUM clade</taxon>
        <taxon>Ostropomycetidae</taxon>
        <taxon>Ostropales</taxon>
        <taxon>Graphidaceae</taxon>
        <taxon>Gomphilloideae</taxon>
        <taxon>Gomphillus</taxon>
    </lineage>
</organism>
<dbReference type="GO" id="GO:0009116">
    <property type="term" value="P:nucleoside metabolic process"/>
    <property type="evidence" value="ECO:0007669"/>
    <property type="project" value="InterPro"/>
</dbReference>
<dbReference type="PANTHER" id="PTHR46082:SF6">
    <property type="entry name" value="AAA+ ATPASE DOMAIN-CONTAINING PROTEIN-RELATED"/>
    <property type="match status" value="1"/>
</dbReference>
<dbReference type="InterPro" id="IPR035994">
    <property type="entry name" value="Nucleoside_phosphorylase_sf"/>
</dbReference>
<keyword evidence="2" id="KW-1185">Reference proteome</keyword>
<gene>
    <name evidence="1" type="ORF">GOMPHAMPRED_002451</name>
</gene>
<sequence length="613" mass="67795">MTSQSDRVLAEARVRVRNPAFHVGRYHTRYQDLNLVLNDILPGANNLAKWKDGEAEASICFQEGECRWGLWKQQRAGILRFFTSRYEPQGFKLSTLTTELSFHEDSPIDSPSPISSSSPGNVYILDRPAPEIVVPKGLQKYEEQDCWRYSSFLKGEGQRYTTAIWRLDSGTGSHLLGDLHGGVLVGHHNGPFYVRCKLEGRLIGPVAGAWAMARRILKFVSRTNDDDIKSFRLLPVPDQDNFNLEPSVAELPRKVEALIHGTTAINDYVITRNSDLSLDQSIKQSSFVYERLQATKQKGREIDSIDILPADDYLIAIVCALPKELLAVRLMYDHSYTVPKVDGTDTNSYSCGIVSGHNVVAACLPSSLYGNTSATDVASQLKRSFPRVELCILVGIGGGIPSSLHDIRLGDVVVSDPGIIKYDFEKVMNNGVSHQLGMLQPAPRRLLTSISNLSSNPDLSTEPLQPYIDSIKTRMPGLCYPGSDKDILFEAHYQHVEKGGSSTNDCTHCNGPIILRQIRKKTHPVIHYGPIASGDKLMKNAQVRDQIGSKHNALCIEMEGAGIASVMACLSVRGICDYSDSHKHDVWQEYACASAAAYTKLLLTHTRHFGSGK</sequence>
<proteinExistence type="predicted"/>
<dbReference type="Gene3D" id="3.40.50.1580">
    <property type="entry name" value="Nucleoside phosphorylase domain"/>
    <property type="match status" value="1"/>
</dbReference>
<dbReference type="AlphaFoldDB" id="A0A8H3FCL1"/>
<protein>
    <recommendedName>
        <fullName evidence="3">Nucleoside phosphorylase domain-containing protein</fullName>
    </recommendedName>
</protein>
<dbReference type="EMBL" id="CAJPDQ010000017">
    <property type="protein sequence ID" value="CAF9921948.1"/>
    <property type="molecule type" value="Genomic_DNA"/>
</dbReference>
<dbReference type="SUPFAM" id="SSF53167">
    <property type="entry name" value="Purine and uridine phosphorylases"/>
    <property type="match status" value="1"/>
</dbReference>
<dbReference type="GO" id="GO:0003824">
    <property type="term" value="F:catalytic activity"/>
    <property type="evidence" value="ECO:0007669"/>
    <property type="project" value="InterPro"/>
</dbReference>
<reference evidence="1" key="1">
    <citation type="submission" date="2021-03" db="EMBL/GenBank/DDBJ databases">
        <authorList>
            <person name="Tagirdzhanova G."/>
        </authorList>
    </citation>
    <scope>NUCLEOTIDE SEQUENCE</scope>
</reference>
<dbReference type="Proteomes" id="UP000664169">
    <property type="component" value="Unassembled WGS sequence"/>
</dbReference>